<evidence type="ECO:0000313" key="14">
    <source>
        <dbReference type="Proteomes" id="UP000317998"/>
    </source>
</evidence>
<keyword evidence="7" id="KW-0460">Magnesium</keyword>
<feature type="domain" description="P-type ATPase A" evidence="12">
    <location>
        <begin position="140"/>
        <end position="242"/>
    </location>
</feature>
<protein>
    <submittedName>
        <fullName evidence="13">Heavy metal-(Cd/Co/Hg/Pb/Zn)-translocating P-type ATPase</fullName>
    </submittedName>
</protein>
<keyword evidence="5 11" id="KW-0547">Nucleotide-binding</keyword>
<evidence type="ECO:0000256" key="4">
    <source>
        <dbReference type="ARBA" id="ARBA00022723"/>
    </source>
</evidence>
<keyword evidence="3 11" id="KW-0812">Transmembrane</keyword>
<dbReference type="InterPro" id="IPR027256">
    <property type="entry name" value="P-typ_ATPase_IB"/>
</dbReference>
<dbReference type="Pfam" id="PF00702">
    <property type="entry name" value="Hydrolase"/>
    <property type="match status" value="1"/>
</dbReference>
<proteinExistence type="inferred from homology"/>
<feature type="transmembrane region" description="Helical" evidence="11">
    <location>
        <begin position="32"/>
        <end position="51"/>
    </location>
</feature>
<dbReference type="InterPro" id="IPR051949">
    <property type="entry name" value="Cation_Transport_ATPase"/>
</dbReference>
<dbReference type="PRINTS" id="PR00120">
    <property type="entry name" value="HATPASE"/>
</dbReference>
<sequence>MSILTEPGLRPGGRALPKPPSIFVTGARLPEVRWAALALLLFLVAWPLQVAGAPEPVWWTLYLVGYVAGGWEPAWAGLTALRNKVLDVDLLMIVAAIAAAAIGQVFDGALLIVIFATSGALEALVTQRTADSVSSLLTLAPEHATRLTRRRDREDLAEVPTSALEVGDLILVRPGERIGADGIVVDGVSEVDQAAMTGESMPVRRGEGQDVLSGTVNGTGALTVRVTRPASESVIARVVTMVSEASETKSQRQMFIEKVEQRYSLGVVAATLLVFFVPLMFGTDFREALLRAITFMIVASPCAVVLSTMPPLLASIANAGRHGVLVKSATVMERLGRTSLVAFDKTGTLTHGAPVVRDVTARPGHTRQSVLAWAAAVEQHSEHPIGRAIVRAVPEGTTPATNFRAIPGHGVEGVVDGRLVRVVQTVDESGTVGTIVDVLVDNEPVGTLTLDDALRPDAASSVARTEALTASPVHLLTGDNDRTATDIAARTGIRVVHARLLPADKADAVKRLEDDGATVMVVGDGVNDAPALAAASIGVAMGRHGSDLALDTADAVIIRDELSAVPAVINLSRKAHRYVVANLIIAATFITVLVTWDLIATLPLPLAVAGHEGSTVIVALNGLRLLRKSAWT</sequence>
<dbReference type="Gene3D" id="2.70.150.10">
    <property type="entry name" value="Calcium-transporting ATPase, cytoplasmic transduction domain A"/>
    <property type="match status" value="1"/>
</dbReference>
<evidence type="ECO:0000256" key="11">
    <source>
        <dbReference type="RuleBase" id="RU362081"/>
    </source>
</evidence>
<dbReference type="InterPro" id="IPR023214">
    <property type="entry name" value="HAD_sf"/>
</dbReference>
<dbReference type="AlphaFoldDB" id="A0A542YJP0"/>
<evidence type="ECO:0000256" key="9">
    <source>
        <dbReference type="ARBA" id="ARBA00022989"/>
    </source>
</evidence>
<comment type="caution">
    <text evidence="13">The sequence shown here is derived from an EMBL/GenBank/DDBJ whole genome shotgun (WGS) entry which is preliminary data.</text>
</comment>
<dbReference type="PRINTS" id="PR00119">
    <property type="entry name" value="CATATPASE"/>
</dbReference>
<dbReference type="Proteomes" id="UP000317998">
    <property type="component" value="Unassembled WGS sequence"/>
</dbReference>
<dbReference type="GO" id="GO:0019829">
    <property type="term" value="F:ATPase-coupled monoatomic cation transmembrane transporter activity"/>
    <property type="evidence" value="ECO:0007669"/>
    <property type="project" value="InterPro"/>
</dbReference>
<dbReference type="InterPro" id="IPR023299">
    <property type="entry name" value="ATPase_P-typ_cyto_dom_N"/>
</dbReference>
<name>A0A542YJP0_9MICO</name>
<keyword evidence="14" id="KW-1185">Reference proteome</keyword>
<evidence type="ECO:0000259" key="12">
    <source>
        <dbReference type="Pfam" id="PF00122"/>
    </source>
</evidence>
<keyword evidence="6 11" id="KW-0067">ATP-binding</keyword>
<reference evidence="13 14" key="1">
    <citation type="submission" date="2019-06" db="EMBL/GenBank/DDBJ databases">
        <title>Sequencing the genomes of 1000 actinobacteria strains.</title>
        <authorList>
            <person name="Klenk H.-P."/>
        </authorList>
    </citation>
    <scope>NUCLEOTIDE SEQUENCE [LARGE SCALE GENOMIC DNA]</scope>
    <source>
        <strain evidence="13 14">DSM 26477</strain>
    </source>
</reference>
<dbReference type="InterPro" id="IPR059000">
    <property type="entry name" value="ATPase_P-type_domA"/>
</dbReference>
<dbReference type="InterPro" id="IPR001757">
    <property type="entry name" value="P_typ_ATPase"/>
</dbReference>
<dbReference type="SUPFAM" id="SSF81665">
    <property type="entry name" value="Calcium ATPase, transmembrane domain M"/>
    <property type="match status" value="1"/>
</dbReference>
<evidence type="ECO:0000256" key="3">
    <source>
        <dbReference type="ARBA" id="ARBA00022692"/>
    </source>
</evidence>
<comment type="subcellular location">
    <subcellularLocation>
        <location evidence="1">Cell membrane</location>
        <topology evidence="1">Multi-pass membrane protein</topology>
    </subcellularLocation>
</comment>
<keyword evidence="8" id="KW-1278">Translocase</keyword>
<dbReference type="Gene3D" id="3.40.50.1000">
    <property type="entry name" value="HAD superfamily/HAD-like"/>
    <property type="match status" value="1"/>
</dbReference>
<dbReference type="OrthoDB" id="7059309at2"/>
<evidence type="ECO:0000256" key="2">
    <source>
        <dbReference type="ARBA" id="ARBA00006024"/>
    </source>
</evidence>
<evidence type="ECO:0000256" key="7">
    <source>
        <dbReference type="ARBA" id="ARBA00022842"/>
    </source>
</evidence>
<organism evidence="13 14">
    <name type="scientific">Homoserinimonas aerilata</name>
    <dbReference type="NCBI Taxonomy" id="1162970"/>
    <lineage>
        <taxon>Bacteria</taxon>
        <taxon>Bacillati</taxon>
        <taxon>Actinomycetota</taxon>
        <taxon>Actinomycetes</taxon>
        <taxon>Micrococcales</taxon>
        <taxon>Microbacteriaceae</taxon>
        <taxon>Homoserinimonas</taxon>
    </lineage>
</organism>
<dbReference type="Pfam" id="PF00122">
    <property type="entry name" value="E1-E2_ATPase"/>
    <property type="match status" value="1"/>
</dbReference>
<gene>
    <name evidence="13" type="ORF">FB562_1378</name>
</gene>
<dbReference type="NCBIfam" id="TIGR01512">
    <property type="entry name" value="ATPase-IB2_Cd"/>
    <property type="match status" value="1"/>
</dbReference>
<evidence type="ECO:0000256" key="8">
    <source>
        <dbReference type="ARBA" id="ARBA00022967"/>
    </source>
</evidence>
<dbReference type="NCBIfam" id="TIGR01525">
    <property type="entry name" value="ATPase-IB_hvy"/>
    <property type="match status" value="1"/>
</dbReference>
<dbReference type="InterPro" id="IPR008250">
    <property type="entry name" value="ATPase_P-typ_transduc_dom_A_sf"/>
</dbReference>
<evidence type="ECO:0000256" key="10">
    <source>
        <dbReference type="ARBA" id="ARBA00023136"/>
    </source>
</evidence>
<dbReference type="PANTHER" id="PTHR43079">
    <property type="entry name" value="PROBABLE CADMIUM/ZINC-TRANSPORTING ATPASE HMA1"/>
    <property type="match status" value="1"/>
</dbReference>
<dbReference type="GO" id="GO:0016887">
    <property type="term" value="F:ATP hydrolysis activity"/>
    <property type="evidence" value="ECO:0007669"/>
    <property type="project" value="InterPro"/>
</dbReference>
<accession>A0A542YJP0</accession>
<dbReference type="PROSITE" id="PS00154">
    <property type="entry name" value="ATPASE_E1_E2"/>
    <property type="match status" value="1"/>
</dbReference>
<feature type="transmembrane region" description="Helical" evidence="11">
    <location>
        <begin position="263"/>
        <end position="282"/>
    </location>
</feature>
<feature type="transmembrane region" description="Helical" evidence="11">
    <location>
        <begin position="288"/>
        <end position="306"/>
    </location>
</feature>
<dbReference type="SUPFAM" id="SSF81653">
    <property type="entry name" value="Calcium ATPase, transduction domain A"/>
    <property type="match status" value="1"/>
</dbReference>
<keyword evidence="11" id="KW-1003">Cell membrane</keyword>
<dbReference type="GO" id="GO:0046872">
    <property type="term" value="F:metal ion binding"/>
    <property type="evidence" value="ECO:0007669"/>
    <property type="project" value="UniProtKB-KW"/>
</dbReference>
<evidence type="ECO:0000313" key="13">
    <source>
        <dbReference type="EMBL" id="TQL48289.1"/>
    </source>
</evidence>
<dbReference type="Gene3D" id="3.40.1110.10">
    <property type="entry name" value="Calcium-transporting ATPase, cytoplasmic domain N"/>
    <property type="match status" value="1"/>
</dbReference>
<dbReference type="GO" id="GO:0005524">
    <property type="term" value="F:ATP binding"/>
    <property type="evidence" value="ECO:0007669"/>
    <property type="project" value="UniProtKB-UniRule"/>
</dbReference>
<dbReference type="FunFam" id="2.70.150.10:FF:000002">
    <property type="entry name" value="Copper-transporting ATPase 1, putative"/>
    <property type="match status" value="1"/>
</dbReference>
<comment type="similarity">
    <text evidence="2 11">Belongs to the cation transport ATPase (P-type) (TC 3.A.3) family. Type IB subfamily.</text>
</comment>
<evidence type="ECO:0000256" key="1">
    <source>
        <dbReference type="ARBA" id="ARBA00004651"/>
    </source>
</evidence>
<keyword evidence="4 11" id="KW-0479">Metal-binding</keyword>
<dbReference type="InterPro" id="IPR023298">
    <property type="entry name" value="ATPase_P-typ_TM_dom_sf"/>
</dbReference>
<keyword evidence="10 11" id="KW-0472">Membrane</keyword>
<dbReference type="InterPro" id="IPR036412">
    <property type="entry name" value="HAD-like_sf"/>
</dbReference>
<dbReference type="EMBL" id="VFOM01000001">
    <property type="protein sequence ID" value="TQL48289.1"/>
    <property type="molecule type" value="Genomic_DNA"/>
</dbReference>
<dbReference type="RefSeq" id="WP_051513710.1">
    <property type="nucleotide sequence ID" value="NZ_VFOM01000001.1"/>
</dbReference>
<dbReference type="PANTHER" id="PTHR43079:SF1">
    <property type="entry name" value="CADMIUM_ZINC-TRANSPORTING ATPASE HMA1, CHLOROPLASTIC-RELATED"/>
    <property type="match status" value="1"/>
</dbReference>
<feature type="transmembrane region" description="Helical" evidence="11">
    <location>
        <begin position="578"/>
        <end position="596"/>
    </location>
</feature>
<dbReference type="NCBIfam" id="TIGR01494">
    <property type="entry name" value="ATPase_P-type"/>
    <property type="match status" value="1"/>
</dbReference>
<keyword evidence="9 11" id="KW-1133">Transmembrane helix</keyword>
<evidence type="ECO:0000256" key="6">
    <source>
        <dbReference type="ARBA" id="ARBA00022840"/>
    </source>
</evidence>
<dbReference type="GO" id="GO:0005886">
    <property type="term" value="C:plasma membrane"/>
    <property type="evidence" value="ECO:0007669"/>
    <property type="project" value="UniProtKB-SubCell"/>
</dbReference>
<dbReference type="InterPro" id="IPR018303">
    <property type="entry name" value="ATPase_P-typ_P_site"/>
</dbReference>
<evidence type="ECO:0000256" key="5">
    <source>
        <dbReference type="ARBA" id="ARBA00022741"/>
    </source>
</evidence>
<dbReference type="SUPFAM" id="SSF56784">
    <property type="entry name" value="HAD-like"/>
    <property type="match status" value="1"/>
</dbReference>